<gene>
    <name evidence="2" type="ORF">OIH86_21635</name>
</gene>
<sequence>MNQSCLSYVALGDSLTVGVGASFLTPGFVGRYARLTEKTLDRRVITNIFAKSGIESSGVLDIVSSEPLHDKINRANIITITAGGNDLIQASKDFIESRDQTEIAQSVKECHSNMMKIMQTIHELKKDCGVPYIVYLLNLYNPLPQITLADKWVRLFNQQLSSFDNKKTIRVVDIYTVFKDRQEELLSGDRIHPNSFGYQEMANTLVQLGYPKEFNEYSSESRGKP</sequence>
<dbReference type="PANTHER" id="PTHR30383">
    <property type="entry name" value="THIOESTERASE 1/PROTEASE 1/LYSOPHOSPHOLIPASE L1"/>
    <property type="match status" value="1"/>
</dbReference>
<evidence type="ECO:0000313" key="3">
    <source>
        <dbReference type="Proteomes" id="UP001526147"/>
    </source>
</evidence>
<dbReference type="Pfam" id="PF13472">
    <property type="entry name" value="Lipase_GDSL_2"/>
    <property type="match status" value="1"/>
</dbReference>
<name>A0ABT3DMG0_9BACI</name>
<organism evidence="2 3">
    <name type="scientific">Metabacillus halosaccharovorans</name>
    <dbReference type="NCBI Taxonomy" id="930124"/>
    <lineage>
        <taxon>Bacteria</taxon>
        <taxon>Bacillati</taxon>
        <taxon>Bacillota</taxon>
        <taxon>Bacilli</taxon>
        <taxon>Bacillales</taxon>
        <taxon>Bacillaceae</taxon>
        <taxon>Metabacillus</taxon>
    </lineage>
</organism>
<evidence type="ECO:0000259" key="1">
    <source>
        <dbReference type="Pfam" id="PF13472"/>
    </source>
</evidence>
<dbReference type="PANTHER" id="PTHR30383:SF27">
    <property type="entry name" value="SPORE GERMINATION LIPASE LIPC"/>
    <property type="match status" value="1"/>
</dbReference>
<proteinExistence type="predicted"/>
<reference evidence="2 3" key="1">
    <citation type="submission" date="2022-10" db="EMBL/GenBank/DDBJ databases">
        <title>Draft genome assembly of moderately radiation resistant bacterium Metabacillus halosaccharovorans.</title>
        <authorList>
            <person name="Pal S."/>
            <person name="Gopinathan A."/>
        </authorList>
    </citation>
    <scope>NUCLEOTIDE SEQUENCE [LARGE SCALE GENOMIC DNA]</scope>
    <source>
        <strain evidence="2 3">VITHBRA001</strain>
    </source>
</reference>
<dbReference type="EMBL" id="JAOYEY010000050">
    <property type="protein sequence ID" value="MCV9888255.1"/>
    <property type="molecule type" value="Genomic_DNA"/>
</dbReference>
<feature type="domain" description="SGNH hydrolase-type esterase" evidence="1">
    <location>
        <begin position="10"/>
        <end position="199"/>
    </location>
</feature>
<protein>
    <submittedName>
        <fullName evidence="2">GDSL-type esterase/lipase family protein</fullName>
    </submittedName>
</protein>
<dbReference type="InterPro" id="IPR013830">
    <property type="entry name" value="SGNH_hydro"/>
</dbReference>
<dbReference type="InterPro" id="IPR036514">
    <property type="entry name" value="SGNH_hydro_sf"/>
</dbReference>
<dbReference type="Gene3D" id="3.40.50.1110">
    <property type="entry name" value="SGNH hydrolase"/>
    <property type="match status" value="1"/>
</dbReference>
<comment type="caution">
    <text evidence="2">The sequence shown here is derived from an EMBL/GenBank/DDBJ whole genome shotgun (WGS) entry which is preliminary data.</text>
</comment>
<keyword evidence="3" id="KW-1185">Reference proteome</keyword>
<dbReference type="InterPro" id="IPR051532">
    <property type="entry name" value="Ester_Hydrolysis_Enzymes"/>
</dbReference>
<dbReference type="Proteomes" id="UP001526147">
    <property type="component" value="Unassembled WGS sequence"/>
</dbReference>
<dbReference type="SUPFAM" id="SSF52266">
    <property type="entry name" value="SGNH hydrolase"/>
    <property type="match status" value="1"/>
</dbReference>
<dbReference type="RefSeq" id="WP_264144584.1">
    <property type="nucleotide sequence ID" value="NZ_JAOYEY010000050.1"/>
</dbReference>
<accession>A0ABT3DMG0</accession>
<evidence type="ECO:0000313" key="2">
    <source>
        <dbReference type="EMBL" id="MCV9888255.1"/>
    </source>
</evidence>